<feature type="domain" description="Zn(2)-C6 fungal-type" evidence="2">
    <location>
        <begin position="81"/>
        <end position="106"/>
    </location>
</feature>
<evidence type="ECO:0000313" key="3">
    <source>
        <dbReference type="EMBL" id="KIR41210.1"/>
    </source>
</evidence>
<dbReference type="Proteomes" id="UP000053392">
    <property type="component" value="Unassembled WGS sequence"/>
</dbReference>
<protein>
    <recommendedName>
        <fullName evidence="2">Zn(2)-C6 fungal-type domain-containing protein</fullName>
    </recommendedName>
</protein>
<gene>
    <name evidence="3" type="ORF">I313_02327</name>
</gene>
<dbReference type="Pfam" id="PF00172">
    <property type="entry name" value="Zn_clus"/>
    <property type="match status" value="1"/>
</dbReference>
<evidence type="ECO:0000259" key="2">
    <source>
        <dbReference type="Pfam" id="PF00172"/>
    </source>
</evidence>
<sequence length="242" mass="27102">MYRRRRIQRRRERTNGRRLIGIAKSSWIWDTSFLSLCSYLCLGFLFWPKVGKSQCGITLLVMSAASKEHGKRPRPRGQGAKCEGGNPCPRCKRLSLECSYKDDGRRSNSLQRSFKILKGEVLRLRSILENHGIPYALAAADNPEGLNDIMATNNEEAGMGSRKATSLPNSMASCSICGSDITMATLYTLINTLSEMAVPREYHHILILVFYTSQSLLRHHTFLPTRACAPTPMTLLHPGLDS</sequence>
<dbReference type="GO" id="GO:0008270">
    <property type="term" value="F:zinc ion binding"/>
    <property type="evidence" value="ECO:0007669"/>
    <property type="project" value="InterPro"/>
</dbReference>
<name>A0A0D0V8N2_9TREE</name>
<evidence type="ECO:0000256" key="1">
    <source>
        <dbReference type="SAM" id="Phobius"/>
    </source>
</evidence>
<reference evidence="3 4" key="1">
    <citation type="submission" date="2015-01" db="EMBL/GenBank/DDBJ databases">
        <title>The Genome Sequence of Cryptococcus gattii Ram5.</title>
        <authorList>
            <consortium name="The Broad Institute Genomics Platform"/>
            <person name="Cuomo C."/>
            <person name="Litvintseva A."/>
            <person name="Chen Y."/>
            <person name="Heitman J."/>
            <person name="Sun S."/>
            <person name="Springer D."/>
            <person name="Dromer F."/>
            <person name="Young S."/>
            <person name="Zeng Q."/>
            <person name="Gargeya S."/>
            <person name="Abouelleil A."/>
            <person name="Alvarado L."/>
            <person name="Chapman S.B."/>
            <person name="Gainer-Dewar J."/>
            <person name="Goldberg J."/>
            <person name="Griggs A."/>
            <person name="Gujja S."/>
            <person name="Hansen M."/>
            <person name="Howarth C."/>
            <person name="Imamovic A."/>
            <person name="Larimer J."/>
            <person name="Murphy C."/>
            <person name="Naylor J."/>
            <person name="Pearson M."/>
            <person name="Priest M."/>
            <person name="Roberts A."/>
            <person name="Saif S."/>
            <person name="Shea T."/>
            <person name="Sykes S."/>
            <person name="Wortman J."/>
            <person name="Nusbaum C."/>
            <person name="Birren B."/>
        </authorList>
    </citation>
    <scope>NUCLEOTIDE SEQUENCE [LARGE SCALE GENOMIC DNA]</scope>
    <source>
        <strain evidence="3 4">Ram5</strain>
    </source>
</reference>
<keyword evidence="1" id="KW-0812">Transmembrane</keyword>
<keyword evidence="4" id="KW-1185">Reference proteome</keyword>
<dbReference type="InterPro" id="IPR001138">
    <property type="entry name" value="Zn2Cys6_DnaBD"/>
</dbReference>
<organism evidence="3 4">
    <name type="scientific">Cryptococcus deuterogattii Ram5</name>
    <dbReference type="NCBI Taxonomy" id="1296110"/>
    <lineage>
        <taxon>Eukaryota</taxon>
        <taxon>Fungi</taxon>
        <taxon>Dikarya</taxon>
        <taxon>Basidiomycota</taxon>
        <taxon>Agaricomycotina</taxon>
        <taxon>Tremellomycetes</taxon>
        <taxon>Tremellales</taxon>
        <taxon>Cryptococcaceae</taxon>
        <taxon>Cryptococcus</taxon>
        <taxon>Cryptococcus gattii species complex</taxon>
    </lineage>
</organism>
<dbReference type="EMBL" id="KN847900">
    <property type="protein sequence ID" value="KIR41210.1"/>
    <property type="molecule type" value="Genomic_DNA"/>
</dbReference>
<feature type="transmembrane region" description="Helical" evidence="1">
    <location>
        <begin position="27"/>
        <end position="47"/>
    </location>
</feature>
<dbReference type="GO" id="GO:0000981">
    <property type="term" value="F:DNA-binding transcription factor activity, RNA polymerase II-specific"/>
    <property type="evidence" value="ECO:0007669"/>
    <property type="project" value="InterPro"/>
</dbReference>
<accession>A0A0D0V8N2</accession>
<keyword evidence="1" id="KW-0472">Membrane</keyword>
<dbReference type="Gene3D" id="4.10.240.10">
    <property type="entry name" value="Zn(2)-C6 fungal-type DNA-binding domain"/>
    <property type="match status" value="1"/>
</dbReference>
<dbReference type="InterPro" id="IPR036864">
    <property type="entry name" value="Zn2-C6_fun-type_DNA-bd_sf"/>
</dbReference>
<dbReference type="AlphaFoldDB" id="A0A0D0V8N2"/>
<keyword evidence="1" id="KW-1133">Transmembrane helix</keyword>
<proteinExistence type="predicted"/>
<dbReference type="HOGENOM" id="CLU_1147149_0_0_1"/>
<evidence type="ECO:0000313" key="4">
    <source>
        <dbReference type="Proteomes" id="UP000053392"/>
    </source>
</evidence>